<keyword evidence="5 8" id="KW-0812">Transmembrane</keyword>
<dbReference type="PANTHER" id="PTHR33908">
    <property type="entry name" value="MANNOSYLTRANSFERASE YKCB-RELATED"/>
    <property type="match status" value="1"/>
</dbReference>
<evidence type="ECO:0000256" key="6">
    <source>
        <dbReference type="ARBA" id="ARBA00022989"/>
    </source>
</evidence>
<evidence type="ECO:0000256" key="8">
    <source>
        <dbReference type="SAM" id="Phobius"/>
    </source>
</evidence>
<dbReference type="GO" id="GO:0005886">
    <property type="term" value="C:plasma membrane"/>
    <property type="evidence" value="ECO:0007669"/>
    <property type="project" value="UniProtKB-SubCell"/>
</dbReference>
<feature type="transmembrane region" description="Helical" evidence="8">
    <location>
        <begin position="278"/>
        <end position="300"/>
    </location>
</feature>
<feature type="transmembrane region" description="Helical" evidence="8">
    <location>
        <begin position="6"/>
        <end position="22"/>
    </location>
</feature>
<gene>
    <name evidence="9" type="ORF">MiSe_78090</name>
</gene>
<sequence>MKGKRSHIIAVVLILGILFRFINLDGKLYWYDETLTSLRISGHTQTELVEQAFNGRVISVQELQEKYQYPNSEKGLNDAINAFAGNAEHSPLYYLMARFWVQTFGNSVVSIRSLSAFISWLAFPCIYWLSLELFASSLTGWVAVILIAVSPFHVLYAQQARQYSLWTVAILLSSAALLKASKAEPCNTRTQAEPGYESRDALHPVRWGKASKAAAEDTRTQAEPGYESRDALHPVHWVIYALTVAIGLYSHLFFGLVAIGHGIYIVAIEGFRFSKKAIAYLLASLTGLLIFSPWLLIIAANLSQIIQNTATTNSTVRNLPLRWLLNLSRLFFDLNHGLSFINPILYITAILSIWALYFVCRNTPKPTWLFIFTLIGVTGLALILPDLILGGRRSSVTRYAIPCFLGIQVAVAYLLTVKITKSQHVKRWSYVLVALIASGVISCVASSFFPIWWHNSHTNSKYNPQVARIVNQAEHPLLVTDEIPGRVLAFSHLLKPEVNLQLVVEGNIPKIPDKFGNAFLYRPSERLRQGIEQEQNFKIEPVYKDWLWKLRKKV</sequence>
<dbReference type="GO" id="GO:0009103">
    <property type="term" value="P:lipopolysaccharide biosynthetic process"/>
    <property type="evidence" value="ECO:0007669"/>
    <property type="project" value="UniProtKB-ARBA"/>
</dbReference>
<feature type="transmembrane region" description="Helical" evidence="8">
    <location>
        <begin position="428"/>
        <end position="453"/>
    </location>
</feature>
<feature type="transmembrane region" description="Helical" evidence="8">
    <location>
        <begin position="135"/>
        <end position="156"/>
    </location>
</feature>
<dbReference type="EMBL" id="BLAY01000192">
    <property type="protein sequence ID" value="GET42989.1"/>
    <property type="molecule type" value="Genomic_DNA"/>
</dbReference>
<dbReference type="GO" id="GO:0016763">
    <property type="term" value="F:pentosyltransferase activity"/>
    <property type="evidence" value="ECO:0007669"/>
    <property type="project" value="TreeGrafter"/>
</dbReference>
<evidence type="ECO:0000256" key="7">
    <source>
        <dbReference type="ARBA" id="ARBA00023136"/>
    </source>
</evidence>
<dbReference type="Proteomes" id="UP001050975">
    <property type="component" value="Unassembled WGS sequence"/>
</dbReference>
<feature type="transmembrane region" description="Helical" evidence="8">
    <location>
        <begin position="396"/>
        <end position="416"/>
    </location>
</feature>
<evidence type="ECO:0000313" key="9">
    <source>
        <dbReference type="EMBL" id="GET42989.1"/>
    </source>
</evidence>
<protein>
    <recommendedName>
        <fullName evidence="11">Glycosyltransferase RgtA/B/C/D-like domain-containing protein</fullName>
    </recommendedName>
</protein>
<keyword evidence="2" id="KW-1003">Cell membrane</keyword>
<evidence type="ECO:0000256" key="2">
    <source>
        <dbReference type="ARBA" id="ARBA00022475"/>
    </source>
</evidence>
<comment type="subcellular location">
    <subcellularLocation>
        <location evidence="1">Cell membrane</location>
        <topology evidence="1">Multi-pass membrane protein</topology>
    </subcellularLocation>
</comment>
<keyword evidence="7 8" id="KW-0472">Membrane</keyword>
<dbReference type="GO" id="GO:0010041">
    <property type="term" value="P:response to iron(III) ion"/>
    <property type="evidence" value="ECO:0007669"/>
    <property type="project" value="TreeGrafter"/>
</dbReference>
<comment type="caution">
    <text evidence="9">The sequence shown here is derived from an EMBL/GenBank/DDBJ whole genome shotgun (WGS) entry which is preliminary data.</text>
</comment>
<keyword evidence="4" id="KW-0808">Transferase</keyword>
<feature type="transmembrane region" description="Helical" evidence="8">
    <location>
        <begin position="237"/>
        <end position="266"/>
    </location>
</feature>
<evidence type="ECO:0008006" key="11">
    <source>
        <dbReference type="Google" id="ProtNLM"/>
    </source>
</evidence>
<reference evidence="9" key="1">
    <citation type="submission" date="2019-10" db="EMBL/GenBank/DDBJ databases">
        <title>Draft genome sequece of Microseira wollei NIES-4236.</title>
        <authorList>
            <person name="Yamaguchi H."/>
            <person name="Suzuki S."/>
            <person name="Kawachi M."/>
        </authorList>
    </citation>
    <scope>NUCLEOTIDE SEQUENCE</scope>
    <source>
        <strain evidence="9">NIES-4236</strain>
    </source>
</reference>
<name>A0AAV3XQE2_9CYAN</name>
<dbReference type="AlphaFoldDB" id="A0AAV3XQE2"/>
<accession>A0AAV3XQE2</accession>
<evidence type="ECO:0000313" key="10">
    <source>
        <dbReference type="Proteomes" id="UP001050975"/>
    </source>
</evidence>
<feature type="transmembrane region" description="Helical" evidence="8">
    <location>
        <begin position="340"/>
        <end position="360"/>
    </location>
</feature>
<keyword evidence="10" id="KW-1185">Reference proteome</keyword>
<evidence type="ECO:0000256" key="3">
    <source>
        <dbReference type="ARBA" id="ARBA00022676"/>
    </source>
</evidence>
<keyword evidence="6 8" id="KW-1133">Transmembrane helix</keyword>
<feature type="transmembrane region" description="Helical" evidence="8">
    <location>
        <begin position="108"/>
        <end position="129"/>
    </location>
</feature>
<dbReference type="InterPro" id="IPR050297">
    <property type="entry name" value="LipidA_mod_glycosyltrf_83"/>
</dbReference>
<dbReference type="PANTHER" id="PTHR33908:SF3">
    <property type="entry name" value="UNDECAPRENYL PHOSPHATE-ALPHA-4-AMINO-4-DEOXY-L-ARABINOSE ARABINOSYL TRANSFERASE"/>
    <property type="match status" value="1"/>
</dbReference>
<organism evidence="9 10">
    <name type="scientific">Microseira wollei NIES-4236</name>
    <dbReference type="NCBI Taxonomy" id="2530354"/>
    <lineage>
        <taxon>Bacteria</taxon>
        <taxon>Bacillati</taxon>
        <taxon>Cyanobacteriota</taxon>
        <taxon>Cyanophyceae</taxon>
        <taxon>Oscillatoriophycideae</taxon>
        <taxon>Aerosakkonematales</taxon>
        <taxon>Aerosakkonemataceae</taxon>
        <taxon>Microseira</taxon>
    </lineage>
</organism>
<keyword evidence="3" id="KW-0328">Glycosyltransferase</keyword>
<feature type="transmembrane region" description="Helical" evidence="8">
    <location>
        <begin position="367"/>
        <end position="384"/>
    </location>
</feature>
<evidence type="ECO:0000256" key="4">
    <source>
        <dbReference type="ARBA" id="ARBA00022679"/>
    </source>
</evidence>
<evidence type="ECO:0000256" key="1">
    <source>
        <dbReference type="ARBA" id="ARBA00004651"/>
    </source>
</evidence>
<proteinExistence type="predicted"/>
<evidence type="ECO:0000256" key="5">
    <source>
        <dbReference type="ARBA" id="ARBA00022692"/>
    </source>
</evidence>